<keyword evidence="1" id="KW-0472">Membrane</keyword>
<dbReference type="RefSeq" id="WP_346753564.1">
    <property type="nucleotide sequence ID" value="NZ_JAUJEA010000007.1"/>
</dbReference>
<dbReference type="Pfam" id="PF05226">
    <property type="entry name" value="CHASE2"/>
    <property type="match status" value="1"/>
</dbReference>
<comment type="caution">
    <text evidence="3">The sequence shown here is derived from an EMBL/GenBank/DDBJ whole genome shotgun (WGS) entry which is preliminary data.</text>
</comment>
<feature type="transmembrane region" description="Helical" evidence="1">
    <location>
        <begin position="391"/>
        <end position="412"/>
    </location>
</feature>
<feature type="transmembrane region" description="Helical" evidence="1">
    <location>
        <begin position="27"/>
        <end position="50"/>
    </location>
</feature>
<evidence type="ECO:0000259" key="2">
    <source>
        <dbReference type="SMART" id="SM01080"/>
    </source>
</evidence>
<dbReference type="InterPro" id="IPR007890">
    <property type="entry name" value="CHASE2"/>
</dbReference>
<name>A0ABT8KRZ6_9BACT</name>
<organism evidence="3 4">
    <name type="scientific">Splendidivirga corallicola</name>
    <dbReference type="NCBI Taxonomy" id="3051826"/>
    <lineage>
        <taxon>Bacteria</taxon>
        <taxon>Pseudomonadati</taxon>
        <taxon>Bacteroidota</taxon>
        <taxon>Cytophagia</taxon>
        <taxon>Cytophagales</taxon>
        <taxon>Splendidivirgaceae</taxon>
        <taxon>Splendidivirga</taxon>
    </lineage>
</organism>
<feature type="transmembrane region" description="Helical" evidence="1">
    <location>
        <begin position="331"/>
        <end position="353"/>
    </location>
</feature>
<proteinExistence type="predicted"/>
<protein>
    <submittedName>
        <fullName evidence="3">CHASE2 domain-containing protein</fullName>
    </submittedName>
</protein>
<feature type="domain" description="CHASE2" evidence="2">
    <location>
        <begin position="55"/>
        <end position="348"/>
    </location>
</feature>
<feature type="transmembrane region" description="Helical" evidence="1">
    <location>
        <begin position="365"/>
        <end position="385"/>
    </location>
</feature>
<accession>A0ABT8KRZ6</accession>
<evidence type="ECO:0000256" key="1">
    <source>
        <dbReference type="SAM" id="Phobius"/>
    </source>
</evidence>
<keyword evidence="1" id="KW-0812">Transmembrane</keyword>
<sequence length="429" mass="49631">MRFLGKIQNWYNKTFDSDWKRFWLDSFLGTGFIFFVIFFVLELFTIFNFLDPIGDALDDMEITDLVFSRLREEPKADDHILIVNIARLPRRGIAQQIKIINKYKPKVIGLDVFFEQPFEDGILGDTLLQEALSEVENLVMVSKVADYQEATDSYNQLEHSHLKFRQFASTGHSNLTTEASRQEEYKSCRFFMTTPRVKGKTEPAFAIKIAQIYDQNAVDKFLSRNNEKEFINFKGNALGGTGGFGNKFYALDTQDVLNENFVPDIVEGKIVIFGFMGEDFNDVTTVEDKFYTPLNPQYAGRAFPDMFGVVIHANILSMILNGDYINEMGTASGVVLSVFLCFFNVALFSWIYWRYPDWYDGVTKTIQLFETILLLLLIVMFFHWFNYKINLTLGIVSVLLAGDILEFYYGVIKNILSSRNRRQLFKRIN</sequence>
<dbReference type="Proteomes" id="UP001172082">
    <property type="component" value="Unassembled WGS sequence"/>
</dbReference>
<evidence type="ECO:0000313" key="4">
    <source>
        <dbReference type="Proteomes" id="UP001172082"/>
    </source>
</evidence>
<dbReference type="SMART" id="SM01080">
    <property type="entry name" value="CHASE2"/>
    <property type="match status" value="1"/>
</dbReference>
<dbReference type="EMBL" id="JAUJEA010000007">
    <property type="protein sequence ID" value="MDN5203542.1"/>
    <property type="molecule type" value="Genomic_DNA"/>
</dbReference>
<evidence type="ECO:0000313" key="3">
    <source>
        <dbReference type="EMBL" id="MDN5203542.1"/>
    </source>
</evidence>
<gene>
    <name evidence="3" type="ORF">QQ008_19295</name>
</gene>
<reference evidence="3" key="1">
    <citation type="submission" date="2023-06" db="EMBL/GenBank/DDBJ databases">
        <title>Genomic of Parafulvivirga corallium.</title>
        <authorList>
            <person name="Wang G."/>
        </authorList>
    </citation>
    <scope>NUCLEOTIDE SEQUENCE</scope>
    <source>
        <strain evidence="3">BMA10</strain>
    </source>
</reference>
<keyword evidence="1" id="KW-1133">Transmembrane helix</keyword>
<keyword evidence="4" id="KW-1185">Reference proteome</keyword>